<evidence type="ECO:0000313" key="2">
    <source>
        <dbReference type="EnsemblPlants" id="PAC:32920895.CDS.1"/>
    </source>
</evidence>
<keyword evidence="3" id="KW-1185">Reference proteome</keyword>
<dbReference type="EMBL" id="ABEU02000004">
    <property type="status" value="NOT_ANNOTATED_CDS"/>
    <property type="molecule type" value="Genomic_DNA"/>
</dbReference>
<evidence type="ECO:0000313" key="3">
    <source>
        <dbReference type="Proteomes" id="UP000006727"/>
    </source>
</evidence>
<organism evidence="2 3">
    <name type="scientific">Physcomitrium patens</name>
    <name type="common">Spreading-leaved earth moss</name>
    <name type="synonym">Physcomitrella patens</name>
    <dbReference type="NCBI Taxonomy" id="3218"/>
    <lineage>
        <taxon>Eukaryota</taxon>
        <taxon>Viridiplantae</taxon>
        <taxon>Streptophyta</taxon>
        <taxon>Embryophyta</taxon>
        <taxon>Bryophyta</taxon>
        <taxon>Bryophytina</taxon>
        <taxon>Bryopsida</taxon>
        <taxon>Funariidae</taxon>
        <taxon>Funariales</taxon>
        <taxon>Funariaceae</taxon>
        <taxon>Physcomitrium</taxon>
    </lineage>
</organism>
<feature type="region of interest" description="Disordered" evidence="1">
    <location>
        <begin position="49"/>
        <end position="80"/>
    </location>
</feature>
<accession>A0A7I3Z4U5</accession>
<feature type="compositionally biased region" description="Basic and acidic residues" evidence="1">
    <location>
        <begin position="70"/>
        <end position="80"/>
    </location>
</feature>
<evidence type="ECO:0000256" key="1">
    <source>
        <dbReference type="SAM" id="MobiDB-lite"/>
    </source>
</evidence>
<dbReference type="AlphaFoldDB" id="A0A7I3Z4U5"/>
<protein>
    <submittedName>
        <fullName evidence="2">Uncharacterized protein</fullName>
    </submittedName>
</protein>
<dbReference type="EnsemblPlants" id="Pp3c4_28980V3.1">
    <property type="protein sequence ID" value="PAC:32920895.CDS.1"/>
    <property type="gene ID" value="Pp3c4_28980"/>
</dbReference>
<reference evidence="2" key="3">
    <citation type="submission" date="2020-12" db="UniProtKB">
        <authorList>
            <consortium name="EnsemblPlants"/>
        </authorList>
    </citation>
    <scope>IDENTIFICATION</scope>
</reference>
<reference evidence="2 3" key="2">
    <citation type="journal article" date="2018" name="Plant J.">
        <title>The Physcomitrella patens chromosome-scale assembly reveals moss genome structure and evolution.</title>
        <authorList>
            <person name="Lang D."/>
            <person name="Ullrich K.K."/>
            <person name="Murat F."/>
            <person name="Fuchs J."/>
            <person name="Jenkins J."/>
            <person name="Haas F.B."/>
            <person name="Piednoel M."/>
            <person name="Gundlach H."/>
            <person name="Van Bel M."/>
            <person name="Meyberg R."/>
            <person name="Vives C."/>
            <person name="Morata J."/>
            <person name="Symeonidi A."/>
            <person name="Hiss M."/>
            <person name="Muchero W."/>
            <person name="Kamisugi Y."/>
            <person name="Saleh O."/>
            <person name="Blanc G."/>
            <person name="Decker E.L."/>
            <person name="van Gessel N."/>
            <person name="Grimwood J."/>
            <person name="Hayes R.D."/>
            <person name="Graham S.W."/>
            <person name="Gunter L.E."/>
            <person name="McDaniel S.F."/>
            <person name="Hoernstein S.N.W."/>
            <person name="Larsson A."/>
            <person name="Li F.W."/>
            <person name="Perroud P.F."/>
            <person name="Phillips J."/>
            <person name="Ranjan P."/>
            <person name="Rokshar D.S."/>
            <person name="Rothfels C.J."/>
            <person name="Schneider L."/>
            <person name="Shu S."/>
            <person name="Stevenson D.W."/>
            <person name="Thummler F."/>
            <person name="Tillich M."/>
            <person name="Villarreal Aguilar J.C."/>
            <person name="Widiez T."/>
            <person name="Wong G.K."/>
            <person name="Wymore A."/>
            <person name="Zhang Y."/>
            <person name="Zimmer A.D."/>
            <person name="Quatrano R.S."/>
            <person name="Mayer K.F.X."/>
            <person name="Goodstein D."/>
            <person name="Casacuberta J.M."/>
            <person name="Vandepoele K."/>
            <person name="Reski R."/>
            <person name="Cuming A.C."/>
            <person name="Tuskan G.A."/>
            <person name="Maumus F."/>
            <person name="Salse J."/>
            <person name="Schmutz J."/>
            <person name="Rensing S.A."/>
        </authorList>
    </citation>
    <scope>NUCLEOTIDE SEQUENCE [LARGE SCALE GENOMIC DNA]</scope>
    <source>
        <strain evidence="2 3">cv. Gransden 2004</strain>
    </source>
</reference>
<sequence>MRKLSQLDKNISQINEMMTMFNRKRISLCKLEHERADHGKYFFGLSLPGRKKNKRKRRKPERHRSLVRHVATDYETRAKS</sequence>
<reference evidence="2 3" key="1">
    <citation type="journal article" date="2008" name="Science">
        <title>The Physcomitrella genome reveals evolutionary insights into the conquest of land by plants.</title>
        <authorList>
            <person name="Rensing S."/>
            <person name="Lang D."/>
            <person name="Zimmer A."/>
            <person name="Terry A."/>
            <person name="Salamov A."/>
            <person name="Shapiro H."/>
            <person name="Nishiyama T."/>
            <person name="Perroud P.-F."/>
            <person name="Lindquist E."/>
            <person name="Kamisugi Y."/>
            <person name="Tanahashi T."/>
            <person name="Sakakibara K."/>
            <person name="Fujita T."/>
            <person name="Oishi K."/>
            <person name="Shin-I T."/>
            <person name="Kuroki Y."/>
            <person name="Toyoda A."/>
            <person name="Suzuki Y."/>
            <person name="Hashimoto A."/>
            <person name="Yamaguchi K."/>
            <person name="Sugano A."/>
            <person name="Kohara Y."/>
            <person name="Fujiyama A."/>
            <person name="Anterola A."/>
            <person name="Aoki S."/>
            <person name="Ashton N."/>
            <person name="Barbazuk W.B."/>
            <person name="Barker E."/>
            <person name="Bennetzen J."/>
            <person name="Bezanilla M."/>
            <person name="Blankenship R."/>
            <person name="Cho S.H."/>
            <person name="Dutcher S."/>
            <person name="Estelle M."/>
            <person name="Fawcett J.A."/>
            <person name="Gundlach H."/>
            <person name="Hanada K."/>
            <person name="Heyl A."/>
            <person name="Hicks K.A."/>
            <person name="Hugh J."/>
            <person name="Lohr M."/>
            <person name="Mayer K."/>
            <person name="Melkozernov A."/>
            <person name="Murata T."/>
            <person name="Nelson D."/>
            <person name="Pils B."/>
            <person name="Prigge M."/>
            <person name="Reiss B."/>
            <person name="Renner T."/>
            <person name="Rombauts S."/>
            <person name="Rushton P."/>
            <person name="Sanderfoot A."/>
            <person name="Schween G."/>
            <person name="Shiu S.-H."/>
            <person name="Stueber K."/>
            <person name="Theodoulou F.L."/>
            <person name="Tu H."/>
            <person name="Van de Peer Y."/>
            <person name="Verrier P.J."/>
            <person name="Waters E."/>
            <person name="Wood A."/>
            <person name="Yang L."/>
            <person name="Cove D."/>
            <person name="Cuming A."/>
            <person name="Hasebe M."/>
            <person name="Lucas S."/>
            <person name="Mishler D.B."/>
            <person name="Reski R."/>
            <person name="Grigoriev I."/>
            <person name="Quatrano R.S."/>
            <person name="Boore J.L."/>
        </authorList>
    </citation>
    <scope>NUCLEOTIDE SEQUENCE [LARGE SCALE GENOMIC DNA]</scope>
    <source>
        <strain evidence="2 3">cv. Gransden 2004</strain>
    </source>
</reference>
<proteinExistence type="predicted"/>
<dbReference type="Proteomes" id="UP000006727">
    <property type="component" value="Chromosome 4"/>
</dbReference>
<dbReference type="Gramene" id="Pp3c4_28980V3.1">
    <property type="protein sequence ID" value="PAC:32920895.CDS.1"/>
    <property type="gene ID" value="Pp3c4_28980"/>
</dbReference>
<name>A0A7I3Z4U5_PHYPA</name>
<feature type="compositionally biased region" description="Basic residues" evidence="1">
    <location>
        <begin position="49"/>
        <end position="67"/>
    </location>
</feature>
<dbReference type="InParanoid" id="A0A7I3Z4U5"/>